<protein>
    <submittedName>
        <fullName evidence="2">Type IV pilus assembly protein PilW</fullName>
    </submittedName>
</protein>
<dbReference type="Proteomes" id="UP000199477">
    <property type="component" value="Unassembled WGS sequence"/>
</dbReference>
<dbReference type="STRING" id="500610.SAMN02799615_02353"/>
<dbReference type="Pfam" id="PF16074">
    <property type="entry name" value="PilW"/>
    <property type="match status" value="1"/>
</dbReference>
<dbReference type="InterPro" id="IPR032092">
    <property type="entry name" value="PilW"/>
</dbReference>
<keyword evidence="1" id="KW-0472">Membrane</keyword>
<dbReference type="Pfam" id="PF07963">
    <property type="entry name" value="N_methyl"/>
    <property type="match status" value="1"/>
</dbReference>
<dbReference type="RefSeq" id="WP_081804985.1">
    <property type="nucleotide sequence ID" value="NZ_FONH01000007.1"/>
</dbReference>
<keyword evidence="1" id="KW-1133">Transmembrane helix</keyword>
<evidence type="ECO:0000313" key="2">
    <source>
        <dbReference type="EMBL" id="SFF08007.1"/>
    </source>
</evidence>
<evidence type="ECO:0000313" key="3">
    <source>
        <dbReference type="Proteomes" id="UP000199477"/>
    </source>
</evidence>
<evidence type="ECO:0000256" key="1">
    <source>
        <dbReference type="SAM" id="Phobius"/>
    </source>
</evidence>
<dbReference type="InterPro" id="IPR012902">
    <property type="entry name" value="N_methyl_site"/>
</dbReference>
<keyword evidence="3" id="KW-1185">Reference proteome</keyword>
<sequence>MSVVTFRYRTIGVSLIELMVAMALGLIVASGFVAVLLAVSASQRMLSQFARLQENGRFAIARVTRDLRMANAFYCPQEGAIPIVQATGLNSALHDVTARWGHAPYPAFPSSPYRFPSFLWMRGYQCGKKSCVPETPASLPAMGRAVGQRVVGADVLTLRYLDMGGGWSAGAGAVVGTAQGTIHHVAIHAGAQDQAIADVFQPGDLLMLAGCASAQIFSANLQGGNTFYPDAVETGRNIASPALPPSFAALRLFDFNRDFRTVTYYLQVVDAGDGAATGALMRRENGLANEVVRGVERMDFSYGVEDAAGAVRHLTAARVDDRGGGSIACPADDNDYGCLWRTVRSIEVHVLMDGQQVHGALDAVAMRYAYSIDGDLKPAPPDAATRAVRPSEQGFDPRMLRREFSAFVAVRHDSR</sequence>
<dbReference type="GO" id="GO:0043683">
    <property type="term" value="P:type IV pilus assembly"/>
    <property type="evidence" value="ECO:0007669"/>
    <property type="project" value="InterPro"/>
</dbReference>
<proteinExistence type="predicted"/>
<dbReference type="AlphaFoldDB" id="A0A1I2FTC1"/>
<reference evidence="3" key="1">
    <citation type="submission" date="2016-10" db="EMBL/GenBank/DDBJ databases">
        <authorList>
            <person name="Varghese N."/>
            <person name="Submissions S."/>
        </authorList>
    </citation>
    <scope>NUCLEOTIDE SEQUENCE [LARGE SCALE GENOMIC DNA]</scope>
    <source>
        <strain evidence="3">UNC178MFTsu3.1</strain>
    </source>
</reference>
<name>A0A1I2FTC1_9GAMM</name>
<keyword evidence="1" id="KW-0812">Transmembrane</keyword>
<dbReference type="EMBL" id="FONH01000007">
    <property type="protein sequence ID" value="SFF08007.1"/>
    <property type="molecule type" value="Genomic_DNA"/>
</dbReference>
<feature type="transmembrane region" description="Helical" evidence="1">
    <location>
        <begin position="20"/>
        <end position="41"/>
    </location>
</feature>
<accession>A0A1I2FTC1</accession>
<gene>
    <name evidence="2" type="ORF">SAMN02799615_02353</name>
</gene>
<organism evidence="2 3">
    <name type="scientific">Dyella marensis</name>
    <dbReference type="NCBI Taxonomy" id="500610"/>
    <lineage>
        <taxon>Bacteria</taxon>
        <taxon>Pseudomonadati</taxon>
        <taxon>Pseudomonadota</taxon>
        <taxon>Gammaproteobacteria</taxon>
        <taxon>Lysobacterales</taxon>
        <taxon>Rhodanobacteraceae</taxon>
        <taxon>Dyella</taxon>
    </lineage>
</organism>